<dbReference type="STRING" id="1448308.A0A2T2N9J7"/>
<evidence type="ECO:0008006" key="9">
    <source>
        <dbReference type="Google" id="ProtNLM"/>
    </source>
</evidence>
<organism evidence="7 8">
    <name type="scientific">Corynespora cassiicola Philippines</name>
    <dbReference type="NCBI Taxonomy" id="1448308"/>
    <lineage>
        <taxon>Eukaryota</taxon>
        <taxon>Fungi</taxon>
        <taxon>Dikarya</taxon>
        <taxon>Ascomycota</taxon>
        <taxon>Pezizomycotina</taxon>
        <taxon>Dothideomycetes</taxon>
        <taxon>Pleosporomycetidae</taxon>
        <taxon>Pleosporales</taxon>
        <taxon>Corynesporascaceae</taxon>
        <taxon>Corynespora</taxon>
    </lineage>
</organism>
<feature type="region of interest" description="Disordered" evidence="5">
    <location>
        <begin position="424"/>
        <end position="470"/>
    </location>
</feature>
<proteinExistence type="predicted"/>
<dbReference type="GO" id="GO:0046873">
    <property type="term" value="F:metal ion transmembrane transporter activity"/>
    <property type="evidence" value="ECO:0007669"/>
    <property type="project" value="InterPro"/>
</dbReference>
<evidence type="ECO:0000313" key="7">
    <source>
        <dbReference type="EMBL" id="PSN62094.1"/>
    </source>
</evidence>
<keyword evidence="3 6" id="KW-1133">Transmembrane helix</keyword>
<evidence type="ECO:0000256" key="4">
    <source>
        <dbReference type="ARBA" id="ARBA00023136"/>
    </source>
</evidence>
<reference evidence="7 8" key="1">
    <citation type="journal article" date="2018" name="Front. Microbiol.">
        <title>Genome-Wide Analysis of Corynespora cassiicola Leaf Fall Disease Putative Effectors.</title>
        <authorList>
            <person name="Lopez D."/>
            <person name="Ribeiro S."/>
            <person name="Label P."/>
            <person name="Fumanal B."/>
            <person name="Venisse J.S."/>
            <person name="Kohler A."/>
            <person name="de Oliveira R.R."/>
            <person name="Labutti K."/>
            <person name="Lipzen A."/>
            <person name="Lail K."/>
            <person name="Bauer D."/>
            <person name="Ohm R.A."/>
            <person name="Barry K.W."/>
            <person name="Spatafora J."/>
            <person name="Grigoriev I.V."/>
            <person name="Martin F.M."/>
            <person name="Pujade-Renaud V."/>
        </authorList>
    </citation>
    <scope>NUCLEOTIDE SEQUENCE [LARGE SCALE GENOMIC DNA]</scope>
    <source>
        <strain evidence="7 8">Philippines</strain>
    </source>
</reference>
<evidence type="ECO:0000256" key="5">
    <source>
        <dbReference type="SAM" id="MobiDB-lite"/>
    </source>
</evidence>
<evidence type="ECO:0000256" key="6">
    <source>
        <dbReference type="SAM" id="Phobius"/>
    </source>
</evidence>
<keyword evidence="2 6" id="KW-0812">Transmembrane</keyword>
<dbReference type="Proteomes" id="UP000240883">
    <property type="component" value="Unassembled WGS sequence"/>
</dbReference>
<feature type="compositionally biased region" description="Polar residues" evidence="5">
    <location>
        <begin position="454"/>
        <end position="468"/>
    </location>
</feature>
<dbReference type="SUPFAM" id="SSF144083">
    <property type="entry name" value="Magnesium transport protein CorA, transmembrane region"/>
    <property type="match status" value="1"/>
</dbReference>
<dbReference type="Pfam" id="PF01544">
    <property type="entry name" value="CorA"/>
    <property type="match status" value="1"/>
</dbReference>
<accession>A0A2T2N9J7</accession>
<feature type="region of interest" description="Disordered" evidence="5">
    <location>
        <begin position="1"/>
        <end position="31"/>
    </location>
</feature>
<keyword evidence="8" id="KW-1185">Reference proteome</keyword>
<feature type="transmembrane region" description="Helical" evidence="6">
    <location>
        <begin position="521"/>
        <end position="540"/>
    </location>
</feature>
<feature type="compositionally biased region" description="Low complexity" evidence="5">
    <location>
        <begin position="434"/>
        <end position="443"/>
    </location>
</feature>
<dbReference type="GO" id="GO:0016020">
    <property type="term" value="C:membrane"/>
    <property type="evidence" value="ECO:0007669"/>
    <property type="project" value="UniProtKB-SubCell"/>
</dbReference>
<protein>
    <recommendedName>
        <fullName evidence="9">Cora-domain-containing protein</fullName>
    </recommendedName>
</protein>
<dbReference type="InterPro" id="IPR002523">
    <property type="entry name" value="MgTranspt_CorA/ZnTranspt_ZntB"/>
</dbReference>
<dbReference type="OrthoDB" id="3231000at2759"/>
<sequence>MAPRQERLLSSNSAPASVTIGGEEDTDNERNRSVTIAVTPDQYVQSIRAHSSRSISTSSFPGNNYCDLAEWLFSNQSCLSKSPIHHDLITIYDLEPNMNGKSHFYTQDQLDQLRSLPPKSKEQVQILFIRGFLSPVWISLLGSKFGLDPELLLRHLNFFATTVHRRLYSTPSLYGSSRESNPVEAMLQQRRNQLEELSNYKRKLRTQARCGDSVVREYYTLDNRFSIAEQWISICVVKNGDGWMNFVWMDQSRDLTYSYKGPWSQQLTENVSTFPVVQHHPKMTVRSTYLGSEETLEHDTTSSQPRIPANKTAANVLTSATLLPLEYESILALVDLRRRCSYEPSHALIPVFAYVAFSETQFLNLMHDQIREKVNALAPEDWSGSISNLQFLLEILERHSSQLDNCVKALDHLFDLATPNGNNSFSTRSHPKISRSSTTSMRSLLDDKKRSNEPDSSFGTYQPSSSGPFSPKGLIDDYNELLQRSYTLCELCRDGIGITMNKSMFLESRRAIEQNERLKKLTLLATFFIPFTFSTSVFGMNLRLLGQGDVDIWWFVVFSVPIIILAYIFWIWDTGKLAKYWRQHWAGNKGDTRA</sequence>
<evidence type="ECO:0000256" key="3">
    <source>
        <dbReference type="ARBA" id="ARBA00022989"/>
    </source>
</evidence>
<keyword evidence="4 6" id="KW-0472">Membrane</keyword>
<dbReference type="InterPro" id="IPR045863">
    <property type="entry name" value="CorA_TM1_TM2"/>
</dbReference>
<evidence type="ECO:0000313" key="8">
    <source>
        <dbReference type="Proteomes" id="UP000240883"/>
    </source>
</evidence>
<dbReference type="Gene3D" id="1.20.58.340">
    <property type="entry name" value="Magnesium transport protein CorA, transmembrane region"/>
    <property type="match status" value="1"/>
</dbReference>
<evidence type="ECO:0000256" key="1">
    <source>
        <dbReference type="ARBA" id="ARBA00004141"/>
    </source>
</evidence>
<feature type="transmembrane region" description="Helical" evidence="6">
    <location>
        <begin position="552"/>
        <end position="572"/>
    </location>
</feature>
<feature type="compositionally biased region" description="Basic and acidic residues" evidence="5">
    <location>
        <begin position="444"/>
        <end position="453"/>
    </location>
</feature>
<comment type="subcellular location">
    <subcellularLocation>
        <location evidence="1">Membrane</location>
        <topology evidence="1">Multi-pass membrane protein</topology>
    </subcellularLocation>
</comment>
<evidence type="ECO:0000256" key="2">
    <source>
        <dbReference type="ARBA" id="ARBA00022692"/>
    </source>
</evidence>
<name>A0A2T2N9J7_CORCC</name>
<dbReference type="EMBL" id="KZ678142">
    <property type="protein sequence ID" value="PSN62094.1"/>
    <property type="molecule type" value="Genomic_DNA"/>
</dbReference>
<gene>
    <name evidence="7" type="ORF">BS50DRAFT_650576</name>
</gene>
<dbReference type="AlphaFoldDB" id="A0A2T2N9J7"/>